<proteinExistence type="predicted"/>
<comment type="caution">
    <text evidence="1">The sequence shown here is derived from an EMBL/GenBank/DDBJ whole genome shotgun (WGS) entry which is preliminary data.</text>
</comment>
<sequence>QHLPRSCPLKDHWTGDLGRLLACNEHIARRTLVRVIESGLLNSVFDEALVVHDSLARDLYSQQNHSFLCRPLKQPFGSWARW</sequence>
<reference evidence="1" key="1">
    <citation type="submission" date="2023-10" db="EMBL/GenBank/DDBJ databases">
        <title>Genome assembly of Pristionchus species.</title>
        <authorList>
            <person name="Yoshida K."/>
            <person name="Sommer R.J."/>
        </authorList>
    </citation>
    <scope>NUCLEOTIDE SEQUENCE</scope>
    <source>
        <strain evidence="1">RS5133</strain>
    </source>
</reference>
<evidence type="ECO:0000313" key="2">
    <source>
        <dbReference type="Proteomes" id="UP001432322"/>
    </source>
</evidence>
<name>A0AAV5WYT0_9BILA</name>
<protein>
    <submittedName>
        <fullName evidence="1">Uncharacterized protein</fullName>
    </submittedName>
</protein>
<feature type="non-terminal residue" evidence="1">
    <location>
        <position position="1"/>
    </location>
</feature>
<gene>
    <name evidence="1" type="ORF">PFISCL1PPCAC_25986</name>
</gene>
<evidence type="ECO:0000313" key="1">
    <source>
        <dbReference type="EMBL" id="GMT34689.1"/>
    </source>
</evidence>
<dbReference type="Proteomes" id="UP001432322">
    <property type="component" value="Unassembled WGS sequence"/>
</dbReference>
<organism evidence="1 2">
    <name type="scientific">Pristionchus fissidentatus</name>
    <dbReference type="NCBI Taxonomy" id="1538716"/>
    <lineage>
        <taxon>Eukaryota</taxon>
        <taxon>Metazoa</taxon>
        <taxon>Ecdysozoa</taxon>
        <taxon>Nematoda</taxon>
        <taxon>Chromadorea</taxon>
        <taxon>Rhabditida</taxon>
        <taxon>Rhabditina</taxon>
        <taxon>Diplogasteromorpha</taxon>
        <taxon>Diplogasteroidea</taxon>
        <taxon>Neodiplogasteridae</taxon>
        <taxon>Pristionchus</taxon>
    </lineage>
</organism>
<feature type="non-terminal residue" evidence="1">
    <location>
        <position position="82"/>
    </location>
</feature>
<dbReference type="EMBL" id="BTSY01000006">
    <property type="protein sequence ID" value="GMT34689.1"/>
    <property type="molecule type" value="Genomic_DNA"/>
</dbReference>
<accession>A0AAV5WYT0</accession>
<dbReference type="AlphaFoldDB" id="A0AAV5WYT0"/>
<keyword evidence="2" id="KW-1185">Reference proteome</keyword>